<dbReference type="RefSeq" id="WP_184572811.1">
    <property type="nucleotide sequence ID" value="NZ_JACHJL010000007.1"/>
</dbReference>
<dbReference type="FunFam" id="3.40.50.12780:FF:000003">
    <property type="entry name" value="Long-chain-fatty-acid--CoA ligase FadD"/>
    <property type="match status" value="1"/>
</dbReference>
<evidence type="ECO:0000256" key="2">
    <source>
        <dbReference type="ARBA" id="ARBA00022598"/>
    </source>
</evidence>
<dbReference type="AlphaFoldDB" id="A0A7W9QA45"/>
<dbReference type="InterPro" id="IPR025110">
    <property type="entry name" value="AMP-bd_C"/>
</dbReference>
<dbReference type="PANTHER" id="PTHR43201:SF5">
    <property type="entry name" value="MEDIUM-CHAIN ACYL-COA LIGASE ACSF2, MITOCHONDRIAL"/>
    <property type="match status" value="1"/>
</dbReference>
<dbReference type="GO" id="GO:0031956">
    <property type="term" value="F:medium-chain fatty acid-CoA ligase activity"/>
    <property type="evidence" value="ECO:0007669"/>
    <property type="project" value="TreeGrafter"/>
</dbReference>
<organism evidence="5 6">
    <name type="scientific">Streptomyces zagrosensis</name>
    <dbReference type="NCBI Taxonomy" id="1042984"/>
    <lineage>
        <taxon>Bacteria</taxon>
        <taxon>Bacillati</taxon>
        <taxon>Actinomycetota</taxon>
        <taxon>Actinomycetes</taxon>
        <taxon>Kitasatosporales</taxon>
        <taxon>Streptomycetaceae</taxon>
        <taxon>Streptomyces</taxon>
    </lineage>
</organism>
<feature type="domain" description="AMP-binding enzyme C-terminal" evidence="4">
    <location>
        <begin position="454"/>
        <end position="530"/>
    </location>
</feature>
<dbReference type="Proteomes" id="UP000588098">
    <property type="component" value="Unassembled WGS sequence"/>
</dbReference>
<dbReference type="Pfam" id="PF00501">
    <property type="entry name" value="AMP-binding"/>
    <property type="match status" value="1"/>
</dbReference>
<keyword evidence="6" id="KW-1185">Reference proteome</keyword>
<evidence type="ECO:0000313" key="6">
    <source>
        <dbReference type="Proteomes" id="UP000588098"/>
    </source>
</evidence>
<comment type="similarity">
    <text evidence="1">Belongs to the ATP-dependent AMP-binding enzyme family.</text>
</comment>
<dbReference type="Gene3D" id="3.30.300.30">
    <property type="match status" value="1"/>
</dbReference>
<dbReference type="Gene3D" id="3.40.50.12780">
    <property type="entry name" value="N-terminal domain of ligase-like"/>
    <property type="match status" value="1"/>
</dbReference>
<dbReference type="GO" id="GO:0006631">
    <property type="term" value="P:fatty acid metabolic process"/>
    <property type="evidence" value="ECO:0007669"/>
    <property type="project" value="TreeGrafter"/>
</dbReference>
<dbReference type="EC" id="6.2.1.-" evidence="5"/>
<dbReference type="PROSITE" id="PS00455">
    <property type="entry name" value="AMP_BINDING"/>
    <property type="match status" value="1"/>
</dbReference>
<dbReference type="SUPFAM" id="SSF56801">
    <property type="entry name" value="Acetyl-CoA synthetase-like"/>
    <property type="match status" value="1"/>
</dbReference>
<name>A0A7W9QA45_9ACTN</name>
<dbReference type="PANTHER" id="PTHR43201">
    <property type="entry name" value="ACYL-COA SYNTHETASE"/>
    <property type="match status" value="1"/>
</dbReference>
<proteinExistence type="inferred from homology"/>
<evidence type="ECO:0000256" key="1">
    <source>
        <dbReference type="ARBA" id="ARBA00006432"/>
    </source>
</evidence>
<accession>A0A7W9QA45</accession>
<feature type="domain" description="AMP-dependent synthetase/ligase" evidence="3">
    <location>
        <begin position="25"/>
        <end position="403"/>
    </location>
</feature>
<dbReference type="EMBL" id="JACHJL010000007">
    <property type="protein sequence ID" value="MBB5936189.1"/>
    <property type="molecule type" value="Genomic_DNA"/>
</dbReference>
<dbReference type="InterPro" id="IPR000873">
    <property type="entry name" value="AMP-dep_synth/lig_dom"/>
</dbReference>
<dbReference type="InterPro" id="IPR045851">
    <property type="entry name" value="AMP-bd_C_sf"/>
</dbReference>
<dbReference type="InterPro" id="IPR042099">
    <property type="entry name" value="ANL_N_sf"/>
</dbReference>
<evidence type="ECO:0000259" key="4">
    <source>
        <dbReference type="Pfam" id="PF13193"/>
    </source>
</evidence>
<reference evidence="5 6" key="1">
    <citation type="submission" date="2020-08" db="EMBL/GenBank/DDBJ databases">
        <title>Genomic Encyclopedia of Type Strains, Phase III (KMG-III): the genomes of soil and plant-associated and newly described type strains.</title>
        <authorList>
            <person name="Whitman W."/>
        </authorList>
    </citation>
    <scope>NUCLEOTIDE SEQUENCE [LARGE SCALE GENOMIC DNA]</scope>
    <source>
        <strain evidence="5 6">CECT 8305</strain>
    </source>
</reference>
<protein>
    <submittedName>
        <fullName evidence="5">Fatty-acyl-CoA synthase</fullName>
        <ecNumber evidence="5">6.2.1.-</ecNumber>
    </submittedName>
</protein>
<keyword evidence="2 5" id="KW-0436">Ligase</keyword>
<evidence type="ECO:0000259" key="3">
    <source>
        <dbReference type="Pfam" id="PF00501"/>
    </source>
</evidence>
<sequence>MTLSYASGPGGNVPLTGETIGAALADTVARHGGHEALVEASKDRRWSYAELDQAVTGVARGLLAYGVLAGDRIGLWAPSSAEWVMVQLAAARVGAILVSLNPAYAVGELAYALGQSGASVLIAASEHRGTDCRAVVSKTRANCPELRTVVHLDDASWHALLAAGEQLPMSQLVAREATLSCDDPINIQYTSGTTGFPKGATLSHHSILNNARLTGALLRYTERDRICVSVPLYHTFGMVVGVLAAVGHGACVVIPAPTFDPAATLYAIEREQCTALYGVPTMFIAELNHPDFATRDLSTLRTGIMGGSPCPAEVVKRVIAELHMDEVAVAYGMTETSPIATQTLLPTAADSEVEMLERRTQTVGVVHPHLELKVIDPATRLTLPRGERGELCVRGYSVMLGYWEEPERTAEVIDAARWMHTGDLAVMRADGYVQIVGRIKDMIIRGGENIYPREVEEFLHTHPKIADVQVVGVPDEKYGEEIAACVILAPGAQTLTVEEVATYCDGHLARFKTPRLVRIIGAFPLTASGKVRKGQLREETIKGLRAG</sequence>
<dbReference type="CDD" id="cd05917">
    <property type="entry name" value="FACL_like_2"/>
    <property type="match status" value="1"/>
</dbReference>
<gene>
    <name evidence="5" type="ORF">FHS42_003264</name>
</gene>
<dbReference type="FunFam" id="3.30.300.30:FF:000008">
    <property type="entry name" value="2,3-dihydroxybenzoate-AMP ligase"/>
    <property type="match status" value="1"/>
</dbReference>
<evidence type="ECO:0000313" key="5">
    <source>
        <dbReference type="EMBL" id="MBB5936189.1"/>
    </source>
</evidence>
<dbReference type="Pfam" id="PF13193">
    <property type="entry name" value="AMP-binding_C"/>
    <property type="match status" value="1"/>
</dbReference>
<comment type="caution">
    <text evidence="5">The sequence shown here is derived from an EMBL/GenBank/DDBJ whole genome shotgun (WGS) entry which is preliminary data.</text>
</comment>
<dbReference type="InterPro" id="IPR020845">
    <property type="entry name" value="AMP-binding_CS"/>
</dbReference>